<reference evidence="4 5" key="1">
    <citation type="submission" date="2020-03" db="EMBL/GenBank/DDBJ databases">
        <title>The genome sequence of Microvirga sp. c23x22.</title>
        <authorList>
            <person name="Zhang X."/>
        </authorList>
    </citation>
    <scope>NUCLEOTIDE SEQUENCE [LARGE SCALE GENOMIC DNA]</scope>
    <source>
        <strain evidence="5">c23x22</strain>
    </source>
</reference>
<evidence type="ECO:0000256" key="3">
    <source>
        <dbReference type="ARBA" id="ARBA00023186"/>
    </source>
</evidence>
<comment type="similarity">
    <text evidence="1">Belongs to the SdhE FAD assembly factor family.</text>
</comment>
<keyword evidence="5" id="KW-1185">Reference proteome</keyword>
<evidence type="ECO:0000256" key="1">
    <source>
        <dbReference type="ARBA" id="ARBA00008571"/>
    </source>
</evidence>
<dbReference type="Gene3D" id="1.10.150.250">
    <property type="entry name" value="Flavinator of succinate dehydrogenase"/>
    <property type="match status" value="1"/>
</dbReference>
<dbReference type="PANTHER" id="PTHR12469">
    <property type="entry name" value="PROTEIN EMI5 HOMOLOG, MITOCHONDRIAL"/>
    <property type="match status" value="1"/>
</dbReference>
<evidence type="ECO:0000256" key="2">
    <source>
        <dbReference type="ARBA" id="ARBA00019418"/>
    </source>
</evidence>
<gene>
    <name evidence="4" type="ORF">HB375_13220</name>
</gene>
<dbReference type="RefSeq" id="WP_167673463.1">
    <property type="nucleotide sequence ID" value="NZ_JAATJS010000004.1"/>
</dbReference>
<dbReference type="EMBL" id="JAATJS010000004">
    <property type="protein sequence ID" value="NIX77563.1"/>
    <property type="molecule type" value="Genomic_DNA"/>
</dbReference>
<dbReference type="InterPro" id="IPR005631">
    <property type="entry name" value="SDH"/>
</dbReference>
<dbReference type="InterPro" id="IPR036714">
    <property type="entry name" value="SDH_sf"/>
</dbReference>
<name>A0ABX0VD14_9HYPH</name>
<comment type="caution">
    <text evidence="4">The sequence shown here is derived from an EMBL/GenBank/DDBJ whole genome shotgun (WGS) entry which is preliminary data.</text>
</comment>
<evidence type="ECO:0000313" key="5">
    <source>
        <dbReference type="Proteomes" id="UP000707352"/>
    </source>
</evidence>
<dbReference type="Pfam" id="PF03937">
    <property type="entry name" value="Sdh5"/>
    <property type="match status" value="1"/>
</dbReference>
<sequence>MSGTTRTSAELDVRRRKVLFRAWHRGMREMDLIMGRFADAEIATFSEEDLAEFERLIEVLDRDLLSWITGEAATPENYDTPLFRRLKGFHTHTSPIHV</sequence>
<dbReference type="SUPFAM" id="SSF109910">
    <property type="entry name" value="YgfY-like"/>
    <property type="match status" value="1"/>
</dbReference>
<keyword evidence="3" id="KW-0143">Chaperone</keyword>
<accession>A0ABX0VD14</accession>
<dbReference type="Proteomes" id="UP000707352">
    <property type="component" value="Unassembled WGS sequence"/>
</dbReference>
<protein>
    <recommendedName>
        <fullName evidence="2">FAD assembly factor SdhE</fullName>
    </recommendedName>
</protein>
<evidence type="ECO:0000313" key="4">
    <source>
        <dbReference type="EMBL" id="NIX77563.1"/>
    </source>
</evidence>
<proteinExistence type="inferred from homology"/>
<organism evidence="4 5">
    <name type="scientific">Microvirga terricola</name>
    <dbReference type="NCBI Taxonomy" id="2719797"/>
    <lineage>
        <taxon>Bacteria</taxon>
        <taxon>Pseudomonadati</taxon>
        <taxon>Pseudomonadota</taxon>
        <taxon>Alphaproteobacteria</taxon>
        <taxon>Hyphomicrobiales</taxon>
        <taxon>Methylobacteriaceae</taxon>
        <taxon>Microvirga</taxon>
    </lineage>
</organism>
<dbReference type="PANTHER" id="PTHR12469:SF2">
    <property type="entry name" value="SUCCINATE DEHYDROGENASE ASSEMBLY FACTOR 2, MITOCHONDRIAL"/>
    <property type="match status" value="1"/>
</dbReference>